<dbReference type="InterPro" id="IPR029001">
    <property type="entry name" value="ITPase-like_fam"/>
</dbReference>
<comment type="catalytic activity">
    <reaction evidence="9 10">
        <text>XTP + H2O = XMP + diphosphate + H(+)</text>
        <dbReference type="Rhea" id="RHEA:28610"/>
        <dbReference type="ChEBI" id="CHEBI:15377"/>
        <dbReference type="ChEBI" id="CHEBI:15378"/>
        <dbReference type="ChEBI" id="CHEBI:33019"/>
        <dbReference type="ChEBI" id="CHEBI:57464"/>
        <dbReference type="ChEBI" id="CHEBI:61314"/>
        <dbReference type="EC" id="3.6.1.66"/>
    </reaction>
</comment>
<dbReference type="OrthoDB" id="9807456at2"/>
<evidence type="ECO:0000256" key="8">
    <source>
        <dbReference type="ARBA" id="ARBA00051875"/>
    </source>
</evidence>
<dbReference type="GO" id="GO:0035870">
    <property type="term" value="F:dITP diphosphatase activity"/>
    <property type="evidence" value="ECO:0007669"/>
    <property type="project" value="UniProtKB-UniRule"/>
</dbReference>
<comment type="catalytic activity">
    <reaction evidence="8 10">
        <text>dITP + H2O = dIMP + diphosphate + H(+)</text>
        <dbReference type="Rhea" id="RHEA:28342"/>
        <dbReference type="ChEBI" id="CHEBI:15377"/>
        <dbReference type="ChEBI" id="CHEBI:15378"/>
        <dbReference type="ChEBI" id="CHEBI:33019"/>
        <dbReference type="ChEBI" id="CHEBI:61194"/>
        <dbReference type="ChEBI" id="CHEBI:61382"/>
        <dbReference type="EC" id="3.6.1.66"/>
    </reaction>
</comment>
<evidence type="ECO:0000256" key="11">
    <source>
        <dbReference type="RuleBase" id="RU003781"/>
    </source>
</evidence>
<evidence type="ECO:0000256" key="7">
    <source>
        <dbReference type="ARBA" id="ARBA00023080"/>
    </source>
</evidence>
<evidence type="ECO:0000313" key="13">
    <source>
        <dbReference type="Proteomes" id="UP000296201"/>
    </source>
</evidence>
<keyword evidence="3 10" id="KW-0479">Metal-binding</keyword>
<dbReference type="PANTHER" id="PTHR11067:SF9">
    <property type="entry name" value="INOSINE TRIPHOSPHATE PYROPHOSPHATASE"/>
    <property type="match status" value="1"/>
</dbReference>
<dbReference type="GO" id="GO:0000166">
    <property type="term" value="F:nucleotide binding"/>
    <property type="evidence" value="ECO:0007669"/>
    <property type="project" value="UniProtKB-KW"/>
</dbReference>
<dbReference type="GO" id="GO:0009117">
    <property type="term" value="P:nucleotide metabolic process"/>
    <property type="evidence" value="ECO:0007669"/>
    <property type="project" value="UniProtKB-KW"/>
</dbReference>
<dbReference type="PANTHER" id="PTHR11067">
    <property type="entry name" value="INOSINE TRIPHOSPHATE PYROPHOSPHATASE/HAM1 PROTEIN"/>
    <property type="match status" value="1"/>
</dbReference>
<proteinExistence type="inferred from homology"/>
<dbReference type="Pfam" id="PF01725">
    <property type="entry name" value="Ham1p_like"/>
    <property type="match status" value="1"/>
</dbReference>
<dbReference type="NCBIfam" id="TIGR00042">
    <property type="entry name" value="RdgB/HAM1 family non-canonical purine NTP pyrophosphatase"/>
    <property type="match status" value="1"/>
</dbReference>
<comment type="similarity">
    <text evidence="1 10 11">Belongs to the HAM1 NTPase family.</text>
</comment>
<reference evidence="12 13" key="1">
    <citation type="submission" date="2018-08" db="EMBL/GenBank/DDBJ databases">
        <title>Horizontal acquisition of hydrogen conversion ability and other habitat adaptations in Hydrogenovibrio crunogenus strains.</title>
        <authorList>
            <person name="Gonnella G."/>
            <person name="Adam N."/>
            <person name="Perner M."/>
        </authorList>
    </citation>
    <scope>NUCLEOTIDE SEQUENCE [LARGE SCALE GENOMIC DNA]</scope>
    <source>
        <strain evidence="12 13">SP-41</strain>
    </source>
</reference>
<dbReference type="GO" id="GO:0009146">
    <property type="term" value="P:purine nucleoside triphosphate catabolic process"/>
    <property type="evidence" value="ECO:0007669"/>
    <property type="project" value="UniProtKB-UniRule"/>
</dbReference>
<dbReference type="GO" id="GO:0005829">
    <property type="term" value="C:cytosol"/>
    <property type="evidence" value="ECO:0007669"/>
    <property type="project" value="TreeGrafter"/>
</dbReference>
<dbReference type="EMBL" id="CP032096">
    <property type="protein sequence ID" value="QBZ82872.1"/>
    <property type="molecule type" value="Genomic_DNA"/>
</dbReference>
<dbReference type="InterPro" id="IPR002637">
    <property type="entry name" value="RdgB/HAM1"/>
</dbReference>
<keyword evidence="13" id="KW-1185">Reference proteome</keyword>
<dbReference type="GO" id="GO:0036222">
    <property type="term" value="F:XTP diphosphatase activity"/>
    <property type="evidence" value="ECO:0007669"/>
    <property type="project" value="UniProtKB-UniRule"/>
</dbReference>
<dbReference type="InterPro" id="IPR020922">
    <property type="entry name" value="dITP/XTP_pyrophosphatase"/>
</dbReference>
<comment type="subunit">
    <text evidence="2 10">Homodimer.</text>
</comment>
<comment type="cofactor">
    <cofactor evidence="10">
        <name>Mg(2+)</name>
        <dbReference type="ChEBI" id="CHEBI:18420"/>
    </cofactor>
    <text evidence="10">Binds 1 Mg(2+) ion per subunit.</text>
</comment>
<sequence length="203" mass="22479">MMSPIILATNNPHKVAEIAPIMNRAGLLTQSQADFFNEEVVEDELSFVENALKKARFASEKTGLPALADDSGLEVNALGGRPGLFSARYAGGDQKPSEEENLKKLLNDMTQLPYPQRQARYSCAVVYVEHAQDPMPLIGIGHWYGEILMRPRTGTGIGYDDVFWIPKLLKSVSEIPFELKNQISHRAQAVKSVVQQLAERGGR</sequence>
<dbReference type="FunFam" id="3.90.950.10:FF:000001">
    <property type="entry name" value="dITP/XTP pyrophosphatase"/>
    <property type="match status" value="1"/>
</dbReference>
<evidence type="ECO:0000256" key="6">
    <source>
        <dbReference type="ARBA" id="ARBA00022842"/>
    </source>
</evidence>
<keyword evidence="7 10" id="KW-0546">Nucleotide metabolism</keyword>
<feature type="active site" description="Proton acceptor" evidence="10">
    <location>
        <position position="70"/>
    </location>
</feature>
<protein>
    <recommendedName>
        <fullName evidence="10">dITP/XTP pyrophosphatase</fullName>
        <ecNumber evidence="10">3.6.1.66</ecNumber>
    </recommendedName>
    <alternativeName>
        <fullName evidence="10">Non-canonical purine NTP pyrophosphatase</fullName>
    </alternativeName>
    <alternativeName>
        <fullName evidence="10">Non-standard purine NTP pyrophosphatase</fullName>
    </alternativeName>
    <alternativeName>
        <fullName evidence="10">Nucleoside-triphosphate diphosphatase</fullName>
    </alternativeName>
    <alternativeName>
        <fullName evidence="10">Nucleoside-triphosphate pyrophosphatase</fullName>
        <shortName evidence="10">NTPase</shortName>
    </alternativeName>
</protein>
<evidence type="ECO:0000256" key="2">
    <source>
        <dbReference type="ARBA" id="ARBA00011738"/>
    </source>
</evidence>
<evidence type="ECO:0000256" key="10">
    <source>
        <dbReference type="HAMAP-Rule" id="MF_01405"/>
    </source>
</evidence>
<dbReference type="GO" id="GO:0036220">
    <property type="term" value="F:ITP diphosphatase activity"/>
    <property type="evidence" value="ECO:0007669"/>
    <property type="project" value="UniProtKB-UniRule"/>
</dbReference>
<feature type="binding site" evidence="10">
    <location>
        <position position="180"/>
    </location>
    <ligand>
        <name>substrate</name>
    </ligand>
</feature>
<evidence type="ECO:0000256" key="1">
    <source>
        <dbReference type="ARBA" id="ARBA00008023"/>
    </source>
</evidence>
<feature type="binding site" evidence="10">
    <location>
        <begin position="185"/>
        <end position="186"/>
    </location>
    <ligand>
        <name>substrate</name>
    </ligand>
</feature>
<dbReference type="AlphaFoldDB" id="A0A4P7P0V0"/>
<evidence type="ECO:0000256" key="4">
    <source>
        <dbReference type="ARBA" id="ARBA00022741"/>
    </source>
</evidence>
<comment type="catalytic activity">
    <reaction evidence="10">
        <text>ITP + H2O = IMP + diphosphate + H(+)</text>
        <dbReference type="Rhea" id="RHEA:29399"/>
        <dbReference type="ChEBI" id="CHEBI:15377"/>
        <dbReference type="ChEBI" id="CHEBI:15378"/>
        <dbReference type="ChEBI" id="CHEBI:33019"/>
        <dbReference type="ChEBI" id="CHEBI:58053"/>
        <dbReference type="ChEBI" id="CHEBI:61402"/>
        <dbReference type="EC" id="3.6.1.66"/>
    </reaction>
</comment>
<dbReference type="HAMAP" id="MF_01405">
    <property type="entry name" value="Non_canon_purine_NTPase"/>
    <property type="match status" value="1"/>
</dbReference>
<feature type="binding site" evidence="10">
    <location>
        <position position="71"/>
    </location>
    <ligand>
        <name>substrate</name>
    </ligand>
</feature>
<accession>A0A4P7P0V0</accession>
<dbReference type="Gene3D" id="3.90.950.10">
    <property type="match status" value="1"/>
</dbReference>
<dbReference type="GO" id="GO:0046872">
    <property type="term" value="F:metal ion binding"/>
    <property type="evidence" value="ECO:0007669"/>
    <property type="project" value="UniProtKB-KW"/>
</dbReference>
<comment type="caution">
    <text evidence="10">Lacks conserved residue(s) required for the propagation of feature annotation.</text>
</comment>
<dbReference type="GO" id="GO:0017111">
    <property type="term" value="F:ribonucleoside triphosphate phosphatase activity"/>
    <property type="evidence" value="ECO:0007669"/>
    <property type="project" value="InterPro"/>
</dbReference>
<evidence type="ECO:0000313" key="12">
    <source>
        <dbReference type="EMBL" id="QBZ82872.1"/>
    </source>
</evidence>
<dbReference type="EC" id="3.6.1.66" evidence="10"/>
<feature type="binding site" evidence="10">
    <location>
        <begin position="9"/>
        <end position="14"/>
    </location>
    <ligand>
        <name>substrate</name>
    </ligand>
</feature>
<name>A0A4P7P0V0_9GAMM</name>
<dbReference type="RefSeq" id="WP_135795539.1">
    <property type="nucleotide sequence ID" value="NZ_CP032096.1"/>
</dbReference>
<keyword evidence="5 10" id="KW-0378">Hydrolase</keyword>
<evidence type="ECO:0000256" key="3">
    <source>
        <dbReference type="ARBA" id="ARBA00022723"/>
    </source>
</evidence>
<organism evidence="12 13">
    <name type="scientific">Hydrogenovibrio crunogenus</name>
    <dbReference type="NCBI Taxonomy" id="39765"/>
    <lineage>
        <taxon>Bacteria</taxon>
        <taxon>Pseudomonadati</taxon>
        <taxon>Pseudomonadota</taxon>
        <taxon>Gammaproteobacteria</taxon>
        <taxon>Thiotrichales</taxon>
        <taxon>Piscirickettsiaceae</taxon>
        <taxon>Hydrogenovibrio</taxon>
    </lineage>
</organism>
<feature type="binding site" evidence="10">
    <location>
        <position position="70"/>
    </location>
    <ligand>
        <name>Mg(2+)</name>
        <dbReference type="ChEBI" id="CHEBI:18420"/>
    </ligand>
</feature>
<evidence type="ECO:0000256" key="9">
    <source>
        <dbReference type="ARBA" id="ARBA00052017"/>
    </source>
</evidence>
<dbReference type="CDD" id="cd00515">
    <property type="entry name" value="HAM1"/>
    <property type="match status" value="1"/>
</dbReference>
<keyword evidence="4 10" id="KW-0547">Nucleotide-binding</keyword>
<dbReference type="Proteomes" id="UP000296201">
    <property type="component" value="Chromosome"/>
</dbReference>
<keyword evidence="6 10" id="KW-0460">Magnesium</keyword>
<gene>
    <name evidence="12" type="primary">rdgB_1</name>
    <name evidence="12" type="ORF">GHNINEIG_00911</name>
</gene>
<comment type="function">
    <text evidence="10">Pyrophosphatase that catalyzes the hydrolysis of nucleoside triphosphates to their monophosphate derivatives, with a high preference for the non-canonical purine nucleotides XTP (xanthosine triphosphate), dITP (deoxyinosine triphosphate) and ITP. Seems to function as a house-cleaning enzyme that removes non-canonical purine nucleotides from the nucleotide pool, thus preventing their incorporation into DNA/RNA and avoiding chromosomal lesions.</text>
</comment>
<evidence type="ECO:0000256" key="5">
    <source>
        <dbReference type="ARBA" id="ARBA00022801"/>
    </source>
</evidence>
<dbReference type="SUPFAM" id="SSF52972">
    <property type="entry name" value="ITPase-like"/>
    <property type="match status" value="1"/>
</dbReference>